<evidence type="ECO:0000256" key="2">
    <source>
        <dbReference type="ARBA" id="ARBA00004443"/>
    </source>
</evidence>
<keyword evidence="14" id="KW-1185">Reference proteome</keyword>
<evidence type="ECO:0000259" key="13">
    <source>
        <dbReference type="Pfam" id="PF10276"/>
    </source>
</evidence>
<feature type="domain" description="Zinc finger CHCC-type" evidence="13">
    <location>
        <begin position="89"/>
        <end position="124"/>
    </location>
</feature>
<evidence type="ECO:0000256" key="7">
    <source>
        <dbReference type="ARBA" id="ARBA00022946"/>
    </source>
</evidence>
<keyword evidence="9" id="KW-0496">Mitochondrion</keyword>
<dbReference type="InterPro" id="IPR019401">
    <property type="entry name" value="Znf_CHCC"/>
</dbReference>
<keyword evidence="4" id="KW-0813">Transport</keyword>
<dbReference type="PANTHER" id="PTHR13156">
    <property type="entry name" value="NADH-UBIQUINONE OXIDOREDUCTASE 13 KD-A SUBUNIT"/>
    <property type="match status" value="1"/>
</dbReference>
<reference evidence="15" key="1">
    <citation type="submission" date="2016-11" db="UniProtKB">
        <authorList>
            <consortium name="WormBaseParasite"/>
        </authorList>
    </citation>
    <scope>IDENTIFICATION</scope>
</reference>
<keyword evidence="10" id="KW-0472">Membrane</keyword>
<keyword evidence="8" id="KW-0249">Electron transport</keyword>
<comment type="subcellular location">
    <subcellularLocation>
        <location evidence="2">Mitochondrion inner membrane</location>
        <topology evidence="2">Peripheral membrane protein</topology>
        <orientation evidence="2">Matrix side</orientation>
    </subcellularLocation>
</comment>
<accession>A0A1I7ZHY1</accession>
<dbReference type="Pfam" id="PF10276">
    <property type="entry name" value="zf-CHCC"/>
    <property type="match status" value="1"/>
</dbReference>
<keyword evidence="7" id="KW-0809">Transit peptide</keyword>
<dbReference type="WBParaSite" id="L893_g26595.t1">
    <property type="protein sequence ID" value="L893_g26595.t1"/>
    <property type="gene ID" value="L893_g26595"/>
</dbReference>
<evidence type="ECO:0000256" key="5">
    <source>
        <dbReference type="ARBA" id="ARBA00022660"/>
    </source>
</evidence>
<evidence type="ECO:0000256" key="1">
    <source>
        <dbReference type="ARBA" id="ARBA00003195"/>
    </source>
</evidence>
<keyword evidence="5" id="KW-0679">Respiratory chain</keyword>
<dbReference type="GO" id="GO:0006120">
    <property type="term" value="P:mitochondrial electron transport, NADH to ubiquinone"/>
    <property type="evidence" value="ECO:0007669"/>
    <property type="project" value="InterPro"/>
</dbReference>
<dbReference type="Gene3D" id="2.60.260.40">
    <property type="entry name" value="q5lls5 like domains"/>
    <property type="match status" value="1"/>
</dbReference>
<protein>
    <recommendedName>
        <fullName evidence="12">Complex I-13kD-A</fullName>
    </recommendedName>
    <alternativeName>
        <fullName evidence="11">NADH-ubiquinone oxidoreductase 13 kDa-A subunit</fullName>
    </alternativeName>
</protein>
<evidence type="ECO:0000256" key="11">
    <source>
        <dbReference type="ARBA" id="ARBA00031922"/>
    </source>
</evidence>
<evidence type="ECO:0000256" key="9">
    <source>
        <dbReference type="ARBA" id="ARBA00023128"/>
    </source>
</evidence>
<dbReference type="GO" id="GO:0005743">
    <property type="term" value="C:mitochondrial inner membrane"/>
    <property type="evidence" value="ECO:0007669"/>
    <property type="project" value="UniProtKB-SubCell"/>
</dbReference>
<evidence type="ECO:0000256" key="6">
    <source>
        <dbReference type="ARBA" id="ARBA00022792"/>
    </source>
</evidence>
<dbReference type="PANTHER" id="PTHR13156:SF0">
    <property type="entry name" value="NADH DEHYDROGENASE [UBIQUINONE] IRON-SULFUR PROTEIN 6, MITOCHONDRIAL"/>
    <property type="match status" value="1"/>
</dbReference>
<evidence type="ECO:0000313" key="14">
    <source>
        <dbReference type="Proteomes" id="UP000095287"/>
    </source>
</evidence>
<evidence type="ECO:0000256" key="10">
    <source>
        <dbReference type="ARBA" id="ARBA00023136"/>
    </source>
</evidence>
<comment type="similarity">
    <text evidence="3">Belongs to the complex I NDUFS6 subunit family.</text>
</comment>
<dbReference type="AlphaFoldDB" id="A0A1I7ZHY1"/>
<proteinExistence type="inferred from homology"/>
<comment type="function">
    <text evidence="1">Accessory subunit of the mitochondrial membrane respiratory chain NADH dehydrogenase (Complex I), that is believed not to be involved in catalysis. Complex I functions in the transfer of electrons from NADH to the respiratory chain. The immediate electron acceptor for the enzyme is believed to be ubiquinone.</text>
</comment>
<evidence type="ECO:0000256" key="4">
    <source>
        <dbReference type="ARBA" id="ARBA00022448"/>
    </source>
</evidence>
<dbReference type="PIRSF" id="PIRSF016564">
    <property type="entry name" value="CI-13KD-A"/>
    <property type="match status" value="1"/>
</dbReference>
<dbReference type="InterPro" id="IPR016668">
    <property type="entry name" value="NDUFS6"/>
</dbReference>
<dbReference type="FunFam" id="2.60.260.40:FF:000003">
    <property type="entry name" value="NADH dehydrogenase [ubiquinone] iron-sulfur protein 6, mitochondrial"/>
    <property type="match status" value="1"/>
</dbReference>
<evidence type="ECO:0000256" key="12">
    <source>
        <dbReference type="ARBA" id="ARBA00032774"/>
    </source>
</evidence>
<evidence type="ECO:0000313" key="15">
    <source>
        <dbReference type="WBParaSite" id="L893_g26595.t1"/>
    </source>
</evidence>
<dbReference type="Proteomes" id="UP000095287">
    <property type="component" value="Unplaced"/>
</dbReference>
<keyword evidence="6" id="KW-0999">Mitochondrion inner membrane</keyword>
<evidence type="ECO:0000256" key="3">
    <source>
        <dbReference type="ARBA" id="ARBA00007291"/>
    </source>
</evidence>
<organism evidence="14 15">
    <name type="scientific">Steinernema glaseri</name>
    <dbReference type="NCBI Taxonomy" id="37863"/>
    <lineage>
        <taxon>Eukaryota</taxon>
        <taxon>Metazoa</taxon>
        <taxon>Ecdysozoa</taxon>
        <taxon>Nematoda</taxon>
        <taxon>Chromadorea</taxon>
        <taxon>Rhabditida</taxon>
        <taxon>Tylenchina</taxon>
        <taxon>Panagrolaimomorpha</taxon>
        <taxon>Strongyloidoidea</taxon>
        <taxon>Steinernematidae</taxon>
        <taxon>Steinernema</taxon>
    </lineage>
</organism>
<name>A0A1I7ZHY1_9BILA</name>
<evidence type="ECO:0000256" key="8">
    <source>
        <dbReference type="ARBA" id="ARBA00022982"/>
    </source>
</evidence>
<sequence>MNRLIAPARLLRVASKQATAIRQKGTKGLPAAQEVSEKNAVFDKVTHTGQAWDQADYRLQRFDTAPKMVNPNVAQELIAAIPAIESHEHVVSCDGGSGALGHPRVYINLDKPGNHACGYCGQRFVNTHVTKGEDRKINHLNC</sequence>